<dbReference type="EMBL" id="CP117451">
    <property type="protein sequence ID" value="WLG99245.1"/>
    <property type="molecule type" value="Genomic_DNA"/>
</dbReference>
<protein>
    <submittedName>
        <fullName evidence="1">Uncharacterized protein</fullName>
    </submittedName>
</protein>
<gene>
    <name evidence="1" type="ORF">PSH92_17865</name>
</gene>
<evidence type="ECO:0000313" key="1">
    <source>
        <dbReference type="EMBL" id="WLG99245.1"/>
    </source>
</evidence>
<dbReference type="Proteomes" id="UP001224838">
    <property type="component" value="Chromosome"/>
</dbReference>
<sequence length="305" mass="34582">MLKTQHPAHTLRVHIVKKNAQITMTAQMPFSIANIDNQQLLGSPALYKREGQGEPFEYPKIDEFTDTYTLYCSTDVRHNDHGQRYNYITASQELLFKSAHAEYRFNLNKFGNQVTYSTNSPGASVTANPWIFDDFSMKIQLEMREPGTKADRKTDKTNRRLEAQTYDQVLQYASNDPVHPAPQKKASQVVIKNTDKFSLLFNVNLYFSGCDVYQEFPPGEMHKVDKRAGASTDCYLTPEKGYPPGVTTLTIKDGFSEATAIVKFDHDTSKKQVTMTIESFTSKLCDIRDFSLSNKPFPNAICIAL</sequence>
<organism evidence="1 2">
    <name type="scientific">Pseudomonas beijingensis</name>
    <dbReference type="NCBI Taxonomy" id="2954101"/>
    <lineage>
        <taxon>Bacteria</taxon>
        <taxon>Pseudomonadati</taxon>
        <taxon>Pseudomonadota</taxon>
        <taxon>Gammaproteobacteria</taxon>
        <taxon>Pseudomonadales</taxon>
        <taxon>Pseudomonadaceae</taxon>
        <taxon>Pseudomonas</taxon>
    </lineage>
</organism>
<accession>A0ABY9F6Z9</accession>
<name>A0ABY9F6Z9_9PSED</name>
<dbReference type="RefSeq" id="WP_305467619.1">
    <property type="nucleotide sequence ID" value="NZ_CP117451.1"/>
</dbReference>
<evidence type="ECO:0000313" key="2">
    <source>
        <dbReference type="Proteomes" id="UP001224838"/>
    </source>
</evidence>
<proteinExistence type="predicted"/>
<reference evidence="1 2" key="1">
    <citation type="submission" date="2023-02" db="EMBL/GenBank/DDBJ databases">
        <title>Evolution of Hrp T3SS in non-pathogenic Pseudomonas fluorescens.</title>
        <authorList>
            <person name="Liao K."/>
            <person name="Wei H."/>
            <person name="Gu Y."/>
        </authorList>
    </citation>
    <scope>NUCLEOTIDE SEQUENCE [LARGE SCALE GENOMIC DNA]</scope>
    <source>
        <strain evidence="1 2">FP2034</strain>
    </source>
</reference>
<keyword evidence="2" id="KW-1185">Reference proteome</keyword>